<reference evidence="2 3" key="1">
    <citation type="submission" date="2017-10" db="EMBL/GenBank/DDBJ databases">
        <title>A novel species of cold-tolerant Malassezia isolated from bats.</title>
        <authorList>
            <person name="Lorch J.M."/>
            <person name="Palmer J.M."/>
            <person name="Vanderwolf K.J."/>
            <person name="Schmidt K.Z."/>
            <person name="Verant M.L."/>
            <person name="Weller T.J."/>
            <person name="Blehert D.S."/>
        </authorList>
    </citation>
    <scope>NUCLEOTIDE SEQUENCE [LARGE SCALE GENOMIC DNA]</scope>
    <source>
        <strain evidence="2 3">NWHC:44797-103</strain>
    </source>
</reference>
<sequence>MTAPGDDVIGQVLVVSGGSGYNELVGATPNAIFVLPVSDDGGSSSEIERTPTLSNPLGGFDPVGEVPTLGAQSDSDESDQDEAQSTYESAVLPPHGEPTLGKIAFSKFDSTVGLPSPIQRIFYVNAFRNEVCPVANPAYILGLNRSKMLVYSCGSLWTSIIPCLALRGIATAIAKSPTLEHKVLLLNASHDRETQGMDALDFVHAICNSLNNVDTEQKATDGYYPIHSLLTHIVYLRQGTIPIPKDKLEQVGIRCIAVDTESQEDPKLGERIGYDLAEENECAQQIPLYLRIAAVREALDTSILEHPSVRKVSSEASRWKSNTTPEGVEENMGRHAVDLHTLLTLVLESAPSTRKFMQEMETCMEIEQRDMINTGDLEAYTSLSPRINAQLDEQKARTARTQALQKDTFAFLQQYNDYVDQLSKVFLALDASITRLEKAVTQAEARRRAL</sequence>
<proteinExistence type="predicted"/>
<dbReference type="Gene3D" id="3.40.50.10680">
    <property type="entry name" value="CofD-like domains"/>
    <property type="match status" value="1"/>
</dbReference>
<dbReference type="PANTHER" id="PTHR31240">
    <property type="entry name" value="MATERNAL EFFECT EMBRYO ARREST 18"/>
    <property type="match status" value="1"/>
</dbReference>
<dbReference type="STRING" id="2020962.A0A2N1JCH9"/>
<dbReference type="GO" id="GO:0043743">
    <property type="term" value="F:LPPG:FO 2-phospho-L-lactate transferase activity"/>
    <property type="evidence" value="ECO:0007669"/>
    <property type="project" value="InterPro"/>
</dbReference>
<dbReference type="OrthoDB" id="10267139at2759"/>
<dbReference type="AlphaFoldDB" id="A0A2N1JCH9"/>
<evidence type="ECO:0000256" key="1">
    <source>
        <dbReference type="SAM" id="MobiDB-lite"/>
    </source>
</evidence>
<dbReference type="SUPFAM" id="SSF142338">
    <property type="entry name" value="CofD-like"/>
    <property type="match status" value="1"/>
</dbReference>
<dbReference type="InterPro" id="IPR038136">
    <property type="entry name" value="CofD-like_dom_sf"/>
</dbReference>
<dbReference type="Proteomes" id="UP000232875">
    <property type="component" value="Unassembled WGS sequence"/>
</dbReference>
<name>A0A2N1JCH9_9BASI</name>
<accession>A0A2N1JCH9</accession>
<dbReference type="EMBL" id="KZ454989">
    <property type="protein sequence ID" value="PKI84247.1"/>
    <property type="molecule type" value="Genomic_DNA"/>
</dbReference>
<protein>
    <submittedName>
        <fullName evidence="2">Uncharacterized protein</fullName>
    </submittedName>
</protein>
<gene>
    <name evidence="2" type="ORF">MVES_001839</name>
</gene>
<organism evidence="2 3">
    <name type="scientific">Malassezia vespertilionis</name>
    <dbReference type="NCBI Taxonomy" id="2020962"/>
    <lineage>
        <taxon>Eukaryota</taxon>
        <taxon>Fungi</taxon>
        <taxon>Dikarya</taxon>
        <taxon>Basidiomycota</taxon>
        <taxon>Ustilaginomycotina</taxon>
        <taxon>Malasseziomycetes</taxon>
        <taxon>Malasseziales</taxon>
        <taxon>Malasseziaceae</taxon>
        <taxon>Malassezia</taxon>
    </lineage>
</organism>
<dbReference type="PANTHER" id="PTHR31240:SF0">
    <property type="entry name" value="MATERNAL EFFECT EMBRYO ARREST 18"/>
    <property type="match status" value="1"/>
</dbReference>
<keyword evidence="3" id="KW-1185">Reference proteome</keyword>
<feature type="compositionally biased region" description="Polar residues" evidence="1">
    <location>
        <begin position="41"/>
        <end position="55"/>
    </location>
</feature>
<dbReference type="Pfam" id="PF01933">
    <property type="entry name" value="CofD"/>
    <property type="match status" value="1"/>
</dbReference>
<evidence type="ECO:0000313" key="3">
    <source>
        <dbReference type="Proteomes" id="UP000232875"/>
    </source>
</evidence>
<dbReference type="InterPro" id="IPR002882">
    <property type="entry name" value="CofD"/>
</dbReference>
<evidence type="ECO:0000313" key="2">
    <source>
        <dbReference type="EMBL" id="PKI84247.1"/>
    </source>
</evidence>
<feature type="region of interest" description="Disordered" evidence="1">
    <location>
        <begin position="41"/>
        <end position="95"/>
    </location>
</feature>